<dbReference type="EMBL" id="CAJVPW010009398">
    <property type="protein sequence ID" value="CAG8604982.1"/>
    <property type="molecule type" value="Genomic_DNA"/>
</dbReference>
<comment type="caution">
    <text evidence="1">The sequence shown here is derived from an EMBL/GenBank/DDBJ whole genome shotgun (WGS) entry which is preliminary data.</text>
</comment>
<accession>A0ACA9MQA4</accession>
<dbReference type="Proteomes" id="UP000789366">
    <property type="component" value="Unassembled WGS sequence"/>
</dbReference>
<evidence type="ECO:0000313" key="2">
    <source>
        <dbReference type="Proteomes" id="UP000789366"/>
    </source>
</evidence>
<feature type="non-terminal residue" evidence="1">
    <location>
        <position position="44"/>
    </location>
</feature>
<protein>
    <submittedName>
        <fullName evidence="1">6104_t:CDS:1</fullName>
    </submittedName>
</protein>
<sequence length="44" mass="5164">MEGVRRTDQLEELPVTTGKKRRQESENFQTEAFNVISPNTRQLE</sequence>
<keyword evidence="2" id="KW-1185">Reference proteome</keyword>
<organism evidence="1 2">
    <name type="scientific">Cetraspora pellucida</name>
    <dbReference type="NCBI Taxonomy" id="1433469"/>
    <lineage>
        <taxon>Eukaryota</taxon>
        <taxon>Fungi</taxon>
        <taxon>Fungi incertae sedis</taxon>
        <taxon>Mucoromycota</taxon>
        <taxon>Glomeromycotina</taxon>
        <taxon>Glomeromycetes</taxon>
        <taxon>Diversisporales</taxon>
        <taxon>Gigasporaceae</taxon>
        <taxon>Cetraspora</taxon>
    </lineage>
</organism>
<gene>
    <name evidence="1" type="ORF">SPELUC_LOCUS7278</name>
</gene>
<reference evidence="1" key="1">
    <citation type="submission" date="2021-06" db="EMBL/GenBank/DDBJ databases">
        <authorList>
            <person name="Kallberg Y."/>
            <person name="Tangrot J."/>
            <person name="Rosling A."/>
        </authorList>
    </citation>
    <scope>NUCLEOTIDE SEQUENCE</scope>
    <source>
        <strain evidence="1">28 12/20/2015</strain>
    </source>
</reference>
<evidence type="ECO:0000313" key="1">
    <source>
        <dbReference type="EMBL" id="CAG8604982.1"/>
    </source>
</evidence>
<proteinExistence type="predicted"/>
<name>A0ACA9MQA4_9GLOM</name>